<gene>
    <name evidence="8" type="ORF">CALMAC_LOCUS3495</name>
</gene>
<proteinExistence type="inferred from homology"/>
<dbReference type="AlphaFoldDB" id="A0A653BSY1"/>
<evidence type="ECO:0000259" key="7">
    <source>
        <dbReference type="Pfam" id="PF13870"/>
    </source>
</evidence>
<evidence type="ECO:0000256" key="1">
    <source>
        <dbReference type="ARBA" id="ARBA00004138"/>
    </source>
</evidence>
<evidence type="ECO:0000256" key="2">
    <source>
        <dbReference type="ARBA" id="ARBA00022794"/>
    </source>
</evidence>
<dbReference type="GO" id="GO:0036064">
    <property type="term" value="C:ciliary basal body"/>
    <property type="evidence" value="ECO:0007669"/>
    <property type="project" value="TreeGrafter"/>
</dbReference>
<accession>A0A653BSY1</accession>
<evidence type="ECO:0000313" key="8">
    <source>
        <dbReference type="EMBL" id="VEN38698.1"/>
    </source>
</evidence>
<comment type="similarity">
    <text evidence="5">Belongs to the CFAP263 family.</text>
</comment>
<dbReference type="InterPro" id="IPR051885">
    <property type="entry name" value="CC_CF"/>
</dbReference>
<evidence type="ECO:0000313" key="9">
    <source>
        <dbReference type="Proteomes" id="UP000410492"/>
    </source>
</evidence>
<dbReference type="Proteomes" id="UP000410492">
    <property type="component" value="Unassembled WGS sequence"/>
</dbReference>
<dbReference type="Pfam" id="PF13870">
    <property type="entry name" value="CCDC113_CCDC96_CC"/>
    <property type="match status" value="1"/>
</dbReference>
<name>A0A653BSY1_CALMS</name>
<keyword evidence="3" id="KW-0175">Coiled coil</keyword>
<dbReference type="InterPro" id="IPR025254">
    <property type="entry name" value="CCDC113/CCDC96_CC"/>
</dbReference>
<evidence type="ECO:0000256" key="6">
    <source>
        <dbReference type="ARBA" id="ARBA00044798"/>
    </source>
</evidence>
<dbReference type="EMBL" id="CAACVG010004826">
    <property type="protein sequence ID" value="VEN38698.1"/>
    <property type="molecule type" value="Genomic_DNA"/>
</dbReference>
<dbReference type="PANTHER" id="PTHR15654">
    <property type="entry name" value="COILED-COIL DOMAIN-CONTAINING PROTEIN 113-RELATED"/>
    <property type="match status" value="1"/>
</dbReference>
<comment type="subcellular location">
    <subcellularLocation>
        <location evidence="1">Cell projection</location>
        <location evidence="1">Cilium</location>
    </subcellularLocation>
</comment>
<organism evidence="8 9">
    <name type="scientific">Callosobruchus maculatus</name>
    <name type="common">Southern cowpea weevil</name>
    <name type="synonym">Pulse bruchid</name>
    <dbReference type="NCBI Taxonomy" id="64391"/>
    <lineage>
        <taxon>Eukaryota</taxon>
        <taxon>Metazoa</taxon>
        <taxon>Ecdysozoa</taxon>
        <taxon>Arthropoda</taxon>
        <taxon>Hexapoda</taxon>
        <taxon>Insecta</taxon>
        <taxon>Pterygota</taxon>
        <taxon>Neoptera</taxon>
        <taxon>Endopterygota</taxon>
        <taxon>Coleoptera</taxon>
        <taxon>Polyphaga</taxon>
        <taxon>Cucujiformia</taxon>
        <taxon>Chrysomeloidea</taxon>
        <taxon>Chrysomelidae</taxon>
        <taxon>Bruchinae</taxon>
        <taxon>Bruchini</taxon>
        <taxon>Callosobruchus</taxon>
    </lineage>
</organism>
<dbReference type="GO" id="GO:0005930">
    <property type="term" value="C:axoneme"/>
    <property type="evidence" value="ECO:0007669"/>
    <property type="project" value="TreeGrafter"/>
</dbReference>
<evidence type="ECO:0000256" key="4">
    <source>
        <dbReference type="ARBA" id="ARBA00023273"/>
    </source>
</evidence>
<protein>
    <recommendedName>
        <fullName evidence="6">Cilia- and flagella-associated protein 263</fullName>
    </recommendedName>
</protein>
<keyword evidence="2" id="KW-0970">Cilium biogenesis/degradation</keyword>
<feature type="non-terminal residue" evidence="8">
    <location>
        <position position="183"/>
    </location>
</feature>
<evidence type="ECO:0000256" key="3">
    <source>
        <dbReference type="ARBA" id="ARBA00023054"/>
    </source>
</evidence>
<evidence type="ECO:0000256" key="5">
    <source>
        <dbReference type="ARBA" id="ARBA00044506"/>
    </source>
</evidence>
<keyword evidence="9" id="KW-1185">Reference proteome</keyword>
<dbReference type="OrthoDB" id="10259713at2759"/>
<sequence length="183" mass="21619">MFLKYGDIEEVKQATKVRSSRVSLASIFSILEGKGPRVNLVQKSDMVLKAIEEKQAALELFLKRSHRTRRKLLSEMEEFHMREVDITVSRNVFEHHIVIEGVDSLTQRIPAEKFLKYMDDWLRSAGLDIEKLRLRTEYIKQQYRKVSATLERRKELRKNLHAVDFDKLKIENKNFGRQLDSKT</sequence>
<reference evidence="8 9" key="1">
    <citation type="submission" date="2019-01" db="EMBL/GenBank/DDBJ databases">
        <authorList>
            <person name="Sayadi A."/>
        </authorList>
    </citation>
    <scope>NUCLEOTIDE SEQUENCE [LARGE SCALE GENOMIC DNA]</scope>
</reference>
<dbReference type="PANTHER" id="PTHR15654:SF2">
    <property type="entry name" value="COILED-COIL DOMAIN-CONTAINING PROTEIN 113"/>
    <property type="match status" value="1"/>
</dbReference>
<keyword evidence="4" id="KW-0966">Cell projection</keyword>
<feature type="domain" description="CCDC113/CCDC96 coiled-coil" evidence="7">
    <location>
        <begin position="127"/>
        <end position="182"/>
    </location>
</feature>
<dbReference type="GO" id="GO:0060271">
    <property type="term" value="P:cilium assembly"/>
    <property type="evidence" value="ECO:0007669"/>
    <property type="project" value="TreeGrafter"/>
</dbReference>